<evidence type="ECO:0000256" key="7">
    <source>
        <dbReference type="ARBA" id="ARBA00023242"/>
    </source>
</evidence>
<feature type="domain" description="Dof-type" evidence="11">
    <location>
        <begin position="51"/>
        <end position="105"/>
    </location>
</feature>
<keyword evidence="1 9" id="KW-0479">Metal-binding</keyword>
<evidence type="ECO:0000256" key="9">
    <source>
        <dbReference type="RuleBase" id="RU369094"/>
    </source>
</evidence>
<comment type="subcellular location">
    <subcellularLocation>
        <location evidence="8 9">Nucleus</location>
    </subcellularLocation>
</comment>
<dbReference type="OrthoDB" id="1927254at2759"/>
<sequence>MGLSSKQVISSNGLDWSQTLLEELPKPPILRRQTQQNQQNNSSSSSFTEPLKCPRCDSTNTKFCYYNNYNKSQPRHFCKTCKRHWTKGGTLRNVPVGGGRKNKRLKTSKSAAKSSAATTTTSTSNGNIINRVNPHMVIQAQQLKQNLPLAFGDQKVFCPTSSVLQQDSISCSNNGVFLSSALSLPQDHGLQFPYSSSSCFGTNPSSISTSFQSSILYNNYTGGEQAVEDSTVTTVIPATGSSSTTHNQLWQVPNASYWNWEDIDNFVPTDLNMPWDDDSELKP</sequence>
<evidence type="ECO:0000256" key="10">
    <source>
        <dbReference type="SAM" id="MobiDB-lite"/>
    </source>
</evidence>
<keyword evidence="2 8" id="KW-0863">Zinc-finger</keyword>
<protein>
    <recommendedName>
        <fullName evidence="9">Dof zinc finger protein</fullName>
    </recommendedName>
</protein>
<dbReference type="PANTHER" id="PTHR31992:SF97">
    <property type="entry name" value="DOF ZINC FINGER PROTEIN"/>
    <property type="match status" value="1"/>
</dbReference>
<dbReference type="Pfam" id="PF02701">
    <property type="entry name" value="Zn_ribbon_Dof"/>
    <property type="match status" value="1"/>
</dbReference>
<dbReference type="GO" id="GO:0008270">
    <property type="term" value="F:zinc ion binding"/>
    <property type="evidence" value="ECO:0007669"/>
    <property type="project" value="UniProtKB-KW"/>
</dbReference>
<keyword evidence="3 9" id="KW-0862">Zinc</keyword>
<proteinExistence type="predicted"/>
<dbReference type="STRING" id="180498.A0A067JN36"/>
<accession>A0A067JN36</accession>
<dbReference type="GO" id="GO:0003700">
    <property type="term" value="F:DNA-binding transcription factor activity"/>
    <property type="evidence" value="ECO:0007669"/>
    <property type="project" value="UniProtKB-UniRule"/>
</dbReference>
<evidence type="ECO:0000256" key="1">
    <source>
        <dbReference type="ARBA" id="ARBA00022723"/>
    </source>
</evidence>
<evidence type="ECO:0000256" key="5">
    <source>
        <dbReference type="ARBA" id="ARBA00023125"/>
    </source>
</evidence>
<dbReference type="EMBL" id="KK915662">
    <property type="protein sequence ID" value="KDP20934.1"/>
    <property type="molecule type" value="Genomic_DNA"/>
</dbReference>
<reference evidence="12 13" key="1">
    <citation type="journal article" date="2014" name="PLoS ONE">
        <title>Global Analysis of Gene Expression Profiles in Physic Nut (Jatropha curcas L.) Seedlings Exposed to Salt Stress.</title>
        <authorList>
            <person name="Zhang L."/>
            <person name="Zhang C."/>
            <person name="Wu P."/>
            <person name="Chen Y."/>
            <person name="Li M."/>
            <person name="Jiang H."/>
            <person name="Wu G."/>
        </authorList>
    </citation>
    <scope>NUCLEOTIDE SEQUENCE [LARGE SCALE GENOMIC DNA]</scope>
    <source>
        <strain evidence="13">cv. GZQX0401</strain>
        <tissue evidence="12">Young leaves</tissue>
    </source>
</reference>
<keyword evidence="13" id="KW-1185">Reference proteome</keyword>
<evidence type="ECO:0000256" key="6">
    <source>
        <dbReference type="ARBA" id="ARBA00023163"/>
    </source>
</evidence>
<dbReference type="AlphaFoldDB" id="A0A067JN36"/>
<dbReference type="InterPro" id="IPR003851">
    <property type="entry name" value="Znf_Dof"/>
</dbReference>
<dbReference type="InterPro" id="IPR045174">
    <property type="entry name" value="Dof"/>
</dbReference>
<comment type="function">
    <text evidence="9">Transcription factor that binds specifically to a 5'-AA[AG]G-3' consensus core sequence.</text>
</comment>
<evidence type="ECO:0000259" key="11">
    <source>
        <dbReference type="PROSITE" id="PS50884"/>
    </source>
</evidence>
<keyword evidence="5 8" id="KW-0238">DNA-binding</keyword>
<organism evidence="12 13">
    <name type="scientific">Jatropha curcas</name>
    <name type="common">Barbados nut</name>
    <dbReference type="NCBI Taxonomy" id="180498"/>
    <lineage>
        <taxon>Eukaryota</taxon>
        <taxon>Viridiplantae</taxon>
        <taxon>Streptophyta</taxon>
        <taxon>Embryophyta</taxon>
        <taxon>Tracheophyta</taxon>
        <taxon>Spermatophyta</taxon>
        <taxon>Magnoliopsida</taxon>
        <taxon>eudicotyledons</taxon>
        <taxon>Gunneridae</taxon>
        <taxon>Pentapetalae</taxon>
        <taxon>rosids</taxon>
        <taxon>fabids</taxon>
        <taxon>Malpighiales</taxon>
        <taxon>Euphorbiaceae</taxon>
        <taxon>Crotonoideae</taxon>
        <taxon>Jatropheae</taxon>
        <taxon>Jatropha</taxon>
    </lineage>
</organism>
<evidence type="ECO:0000256" key="4">
    <source>
        <dbReference type="ARBA" id="ARBA00023015"/>
    </source>
</evidence>
<dbReference type="Proteomes" id="UP000027138">
    <property type="component" value="Unassembled WGS sequence"/>
</dbReference>
<evidence type="ECO:0000313" key="12">
    <source>
        <dbReference type="EMBL" id="KDP20934.1"/>
    </source>
</evidence>
<keyword evidence="7 8" id="KW-0539">Nucleus</keyword>
<evidence type="ECO:0000256" key="3">
    <source>
        <dbReference type="ARBA" id="ARBA00022833"/>
    </source>
</evidence>
<dbReference type="PROSITE" id="PS01361">
    <property type="entry name" value="ZF_DOF_1"/>
    <property type="match status" value="1"/>
</dbReference>
<evidence type="ECO:0000256" key="2">
    <source>
        <dbReference type="ARBA" id="ARBA00022771"/>
    </source>
</evidence>
<name>A0A067JN36_JATCU</name>
<keyword evidence="6 9" id="KW-0804">Transcription</keyword>
<dbReference type="GO" id="GO:0005634">
    <property type="term" value="C:nucleus"/>
    <property type="evidence" value="ECO:0007669"/>
    <property type="project" value="UniProtKB-SubCell"/>
</dbReference>
<dbReference type="GO" id="GO:0003677">
    <property type="term" value="F:DNA binding"/>
    <property type="evidence" value="ECO:0007669"/>
    <property type="project" value="UniProtKB-UniRule"/>
</dbReference>
<evidence type="ECO:0000313" key="13">
    <source>
        <dbReference type="Proteomes" id="UP000027138"/>
    </source>
</evidence>
<dbReference type="PROSITE" id="PS50884">
    <property type="entry name" value="ZF_DOF_2"/>
    <property type="match status" value="1"/>
</dbReference>
<feature type="compositionally biased region" description="Low complexity" evidence="10">
    <location>
        <begin position="108"/>
        <end position="124"/>
    </location>
</feature>
<dbReference type="PANTHER" id="PTHR31992">
    <property type="entry name" value="DOF ZINC FINGER PROTEIN DOF1.4-RELATED"/>
    <property type="match status" value="1"/>
</dbReference>
<evidence type="ECO:0000256" key="8">
    <source>
        <dbReference type="PROSITE-ProRule" id="PRU00071"/>
    </source>
</evidence>
<feature type="region of interest" description="Disordered" evidence="10">
    <location>
        <begin position="92"/>
        <end position="127"/>
    </location>
</feature>
<gene>
    <name evidence="12" type="ORF">JCGZ_21405</name>
</gene>
<keyword evidence="4 9" id="KW-0805">Transcription regulation</keyword>